<dbReference type="SUPFAM" id="SSF49265">
    <property type="entry name" value="Fibronectin type III"/>
    <property type="match status" value="2"/>
</dbReference>
<evidence type="ECO:0000313" key="2">
    <source>
        <dbReference type="EMBL" id="GGD14812.1"/>
    </source>
</evidence>
<protein>
    <recommendedName>
        <fullName evidence="1">Fibronectin type-III domain-containing protein</fullName>
    </recommendedName>
</protein>
<reference evidence="2" key="1">
    <citation type="journal article" date="2014" name="Int. J. Syst. Evol. Microbiol.">
        <title>Complete genome sequence of Corynebacterium casei LMG S-19264T (=DSM 44701T), isolated from a smear-ripened cheese.</title>
        <authorList>
            <consortium name="US DOE Joint Genome Institute (JGI-PGF)"/>
            <person name="Walter F."/>
            <person name="Albersmeier A."/>
            <person name="Kalinowski J."/>
            <person name="Ruckert C."/>
        </authorList>
    </citation>
    <scope>NUCLEOTIDE SEQUENCE</scope>
    <source>
        <strain evidence="2">CGMCC 1.12506</strain>
    </source>
</reference>
<dbReference type="SMART" id="SM00060">
    <property type="entry name" value="FN3"/>
    <property type="match status" value="2"/>
</dbReference>
<dbReference type="Pfam" id="PF00041">
    <property type="entry name" value="fn3"/>
    <property type="match status" value="1"/>
</dbReference>
<proteinExistence type="predicted"/>
<name>A0A916XW72_9FLAO</name>
<dbReference type="Pfam" id="PF20009">
    <property type="entry name" value="GEVED"/>
    <property type="match status" value="1"/>
</dbReference>
<dbReference type="SUPFAM" id="SSF49899">
    <property type="entry name" value="Concanavalin A-like lectins/glucanases"/>
    <property type="match status" value="1"/>
</dbReference>
<feature type="domain" description="Fibronectin type-III" evidence="1">
    <location>
        <begin position="512"/>
        <end position="609"/>
    </location>
</feature>
<dbReference type="InterPro" id="IPR013320">
    <property type="entry name" value="ConA-like_dom_sf"/>
</dbReference>
<sequence length="1748" mass="187720">MVLPTAQAQVATNYLFSETSGVAYTEITGGTALVAEGVTFSNAISGAVALGFDFHFDGTNYSQIYVSENGFVTFGVAPAATNYTPISSNPLAPSNYNGAISAYGFRLHNASVITPTYDGVFSSVRYETIGVSPNRVFVVQYKNVIRKAPAPALTNYVGLLNFQIRINESTNVIETIYNTFDPTGAGSITTAQVGLRGPSNTFATNVNNRTTTQTNWLPTSPGIANTTGLALNTSFYNNSVVRFTWTPCFSPSNLTATLQPDNSTAIMNWTAPNLPPASYMYEVRTSGAPGSGATGLFASGTTALTTQNILGLQENVTYSFYVKSSCSPNWVPVNTFPSSVTVSPVCPNGTFPYFEDFEGVTVPGLPFCTRVQVVAGNAMLTRDNTASPYFGFASKNLATQGNSASNTWFFTRKIPFPAAGTYRISYKYGSSRESANFVQKMRVAYGTTNTAAGMTNVIADHHTIKESPLTNAIYITLPAAGEYFIGFNGYANATQGILQIDDISVDYGSCVPPTNLISAQIGYTSAVISWTHTTPQAPGGYQYFVAPTASAITPINTTLPTGSVFVGENVAFVTGLNSSTQYQYWVRSVCVGGEVSEWSLSNTFTTNAPIVYCSPSGAGFPQDQRGITNVAFGAINNTTGIETNNYGDYSYLSTNVPQNTTVPIAITYRTGFTYDTQIWIDWNNDGDFDDDQELVYTGMSTNSNPTTLLASFFVPIEVNNGGNITNTLGEHRLRIGGIDSPSFSGGALTPCRNGAYQAFEDYTIYVIPPPPPLTINVANDVICLGDITTTVAITSDIDDYQVYSWSPSAGVNGNINDGFSFNPLITTVYTLTATQTSGNLVSNSVRFTAVVNQPPSPIVISPVSVSTCSDAPPTPLIANGGAVDGEVVLEDDFNGATTIFTTVNNSTGGSNPANSAWTLRPSPYRNIISNDATQFYVSDGDSQGSGGINDTELISPVFSLLGYTGATLSFWHFYQRFNSTGSARVQVSVDGGTTWTTIQTYTTQQGTRPSFVNVQLDLTPYIGNTNMRIRFKYNDIYGWFWAIDNFRVSASAQTDITWSPSAGLFTDAAGTNPYNDGEAAAVVYAKPNVPTTYTATAENPITFCFTTTTVNVSFIAPGNASGAQSSCNPADFTPITLAGNSGNVVRWEYADNAAFTVNLTTINNTTTTLTPAEFGTITSNRYFRAVVGSGGCSNVVSNGVLVSVPSTVWNGAWSNGNPTSATKAVFNIAGSYTLPGSLSACTLEVVSGTITVPSNATMWVKNNVIVQPGATLIFENNASLVQEEDFVNSGSIIYRRDAQPMYKNDYTYWSSPVTGQDIRLFSPLTKQDKYFTFNNVVDNWSSVFTASDPSPSHIMVPAQGYIIRAPENFATFPTTNNFTGVFTGVPNNGPYTASINATGTSNWNLIGNPYPSAIDIHQFWQDTSNSSVVDATIYLWTHNTQYAGGVYNPNDYAVYNYTGTAATAPGLNTSVPTQYIAAGQSFFIEGATNGVATFRNSMRVSGSNNLFFRTMNTPVTEDASHSWERHRIWLGISNTTTGAYKQALVGYIQNATNGIDRGFDGKSIEAGNTLNLYTFAANQILTIQGKALPFNDSDLIPVGYRAATAGGYSISLDQFDGLFATQAIYLEDLLLQTVHDLKVSPYLFTTTSGTHNQRFQLRFTNVTLGVDEVLLGSNQMIAFKSGDGLVVKSSETLLESVAVYDLRGRLLVAKTAVNALETQWEQLPFAQQVLLVKMVDVDGVEVVRKVVF</sequence>
<keyword evidence="3" id="KW-1185">Reference proteome</keyword>
<dbReference type="EMBL" id="BMFG01000001">
    <property type="protein sequence ID" value="GGD14812.1"/>
    <property type="molecule type" value="Genomic_DNA"/>
</dbReference>
<dbReference type="GO" id="GO:0004553">
    <property type="term" value="F:hydrolase activity, hydrolyzing O-glycosyl compounds"/>
    <property type="evidence" value="ECO:0007669"/>
    <property type="project" value="UniProtKB-ARBA"/>
</dbReference>
<dbReference type="InterPro" id="IPR045474">
    <property type="entry name" value="GEVED"/>
</dbReference>
<feature type="domain" description="Fibronectin type-III" evidence="1">
    <location>
        <begin position="250"/>
        <end position="345"/>
    </location>
</feature>
<dbReference type="InterPro" id="IPR036116">
    <property type="entry name" value="FN3_sf"/>
</dbReference>
<dbReference type="Gene3D" id="2.60.40.10">
    <property type="entry name" value="Immunoglobulins"/>
    <property type="match status" value="2"/>
</dbReference>
<dbReference type="CDD" id="cd00063">
    <property type="entry name" value="FN3"/>
    <property type="match status" value="1"/>
</dbReference>
<reference evidence="2" key="2">
    <citation type="submission" date="2020-09" db="EMBL/GenBank/DDBJ databases">
        <authorList>
            <person name="Sun Q."/>
            <person name="Zhou Y."/>
        </authorList>
    </citation>
    <scope>NUCLEOTIDE SEQUENCE</scope>
    <source>
        <strain evidence="2">CGMCC 1.12506</strain>
    </source>
</reference>
<dbReference type="InterPro" id="IPR013783">
    <property type="entry name" value="Ig-like_fold"/>
</dbReference>
<organism evidence="2 3">
    <name type="scientific">Flavobacterium orientale</name>
    <dbReference type="NCBI Taxonomy" id="1756020"/>
    <lineage>
        <taxon>Bacteria</taxon>
        <taxon>Pseudomonadati</taxon>
        <taxon>Bacteroidota</taxon>
        <taxon>Flavobacteriia</taxon>
        <taxon>Flavobacteriales</taxon>
        <taxon>Flavobacteriaceae</taxon>
        <taxon>Flavobacterium</taxon>
    </lineage>
</organism>
<dbReference type="Proteomes" id="UP000625735">
    <property type="component" value="Unassembled WGS sequence"/>
</dbReference>
<dbReference type="GO" id="GO:0005975">
    <property type="term" value="P:carbohydrate metabolic process"/>
    <property type="evidence" value="ECO:0007669"/>
    <property type="project" value="UniProtKB-ARBA"/>
</dbReference>
<dbReference type="Gene3D" id="2.60.120.260">
    <property type="entry name" value="Galactose-binding domain-like"/>
    <property type="match status" value="1"/>
</dbReference>
<dbReference type="InterPro" id="IPR003961">
    <property type="entry name" value="FN3_dom"/>
</dbReference>
<comment type="caution">
    <text evidence="2">The sequence shown here is derived from an EMBL/GenBank/DDBJ whole genome shotgun (WGS) entry which is preliminary data.</text>
</comment>
<evidence type="ECO:0000259" key="1">
    <source>
        <dbReference type="PROSITE" id="PS50853"/>
    </source>
</evidence>
<dbReference type="PROSITE" id="PS50853">
    <property type="entry name" value="FN3"/>
    <property type="match status" value="2"/>
</dbReference>
<gene>
    <name evidence="2" type="ORF">GCM10011343_02310</name>
</gene>
<accession>A0A916XW72</accession>
<evidence type="ECO:0000313" key="3">
    <source>
        <dbReference type="Proteomes" id="UP000625735"/>
    </source>
</evidence>